<dbReference type="Pfam" id="PF00931">
    <property type="entry name" value="NB-ARC"/>
    <property type="match status" value="1"/>
</dbReference>
<dbReference type="InterPro" id="IPR027417">
    <property type="entry name" value="P-loop_NTPase"/>
</dbReference>
<dbReference type="Proteomes" id="UP001633002">
    <property type="component" value="Unassembled WGS sequence"/>
</dbReference>
<dbReference type="Gene3D" id="3.40.50.300">
    <property type="entry name" value="P-loop containing nucleotide triphosphate hydrolases"/>
    <property type="match status" value="1"/>
</dbReference>
<accession>A0ABD3HG01</accession>
<gene>
    <name evidence="4" type="ORF">R1sor_016761</name>
</gene>
<dbReference type="Pfam" id="PF05057">
    <property type="entry name" value="DUF676"/>
    <property type="match status" value="1"/>
</dbReference>
<comment type="caution">
    <text evidence="4">The sequence shown here is derived from an EMBL/GenBank/DDBJ whole genome shotgun (WGS) entry which is preliminary data.</text>
</comment>
<protein>
    <recommendedName>
        <fullName evidence="6">NB-ARC domain-containing protein</fullName>
    </recommendedName>
</protein>
<keyword evidence="5" id="KW-1185">Reference proteome</keyword>
<evidence type="ECO:0000313" key="5">
    <source>
        <dbReference type="Proteomes" id="UP001633002"/>
    </source>
</evidence>
<dbReference type="InterPro" id="IPR007751">
    <property type="entry name" value="DUF676_lipase-like"/>
</dbReference>
<dbReference type="PRINTS" id="PR00364">
    <property type="entry name" value="DISEASERSIST"/>
</dbReference>
<feature type="region of interest" description="Disordered" evidence="1">
    <location>
        <begin position="16"/>
        <end position="42"/>
    </location>
</feature>
<dbReference type="PANTHER" id="PTHR11017">
    <property type="entry name" value="LEUCINE-RICH REPEAT-CONTAINING PROTEIN"/>
    <property type="match status" value="1"/>
</dbReference>
<name>A0ABD3HG01_9MARC</name>
<dbReference type="PANTHER" id="PTHR11017:SF385">
    <property type="entry name" value="DISEASE RESISTANCE PROTEIN (TIR-NBS-LRR CLASS)-RELATED"/>
    <property type="match status" value="1"/>
</dbReference>
<dbReference type="Gene3D" id="1.10.8.430">
    <property type="entry name" value="Helical domain of apoptotic protease-activating factors"/>
    <property type="match status" value="1"/>
</dbReference>
<evidence type="ECO:0008006" key="6">
    <source>
        <dbReference type="Google" id="ProtNLM"/>
    </source>
</evidence>
<sequence length="1175" mass="133710">MESGLRRDFILTHSDHESQVDNSRGGRDEASSSSGHESRLSQENIERISDALYKFYEPTEARRANLDIFFFHALECEGAHVQDAHISSWRSSGKLEEIWPQKWLSHDFPHSRIISISYDCCTQETDEGGTMDLYRITENLLQEIVWARKQQDCDRAMIFVGHGFGGIVMKQLCVYAHNRKEDLVAGRDVSIFLDSIQGLFFYATPHLGVEGLNPPGKKDGPLLRWMYALNGELARLHDAFCKLEQLERYRWIIFAVAGQDSTLGRPGLRLPEGSSRYGDNYITVTSSHFYVCRPPEKTSNEYQHLQTFIQDVLRRVESERKPYLTVPKVIVGFDGLVSEVLEEHFRTHKFVGICGMGGIGKSTLAKLVFNKACVRFEFTCFVEEVKGLRGPKSDIKKKVWEQMRHRAVPVRKADQVYEDVWYQVKGKSLLLIFDDVDNEQQVELLQEIADDNGCIESRFILTSRKSDLLREEDIHIIHPDTLGKQDAEKLLTAYAFSKEQELSESLRKIIQEVIEACEGLPLTLEILGKHLRSRRTELWAEIPIALRRCTKDIANLEHKLWARLRLSYDGLLGNEVQNMFLDMASYFIQGSHSFDADYAVMAWSSIYGCVESRLDTLVDRSLVTVRRYEEYGATHTEFYMHEHLRRMGQRIAREKGRSLDLSRIGWSAESTLGSQELGIFQGSKIELGKIVAHDVRISEKLMEVLGQSCSFCIMYELLPKLAAVQFLDLRVDVMDPCEQCRRRRVLLPSTLVLLGLHGPLCVEAGGNSAGNLIGTLSLSACELEEAVPDVFGHLKNLRNFHLLCRGLENNLVESWGKLSSLEYLRIESKGQTSLLEVTLDLRSDPRRLRINLKGELAPPGIFEPLPAFLTKAETFGLVCEHGSTTAIARNMISLKHLDVTVHGEQPFQDTFRRLRNLRKFEFVCSGVENNLVESLGTMINLEYLTMKIQGQQIVADTFGHLQKLRRFQLVCSGVENSLVESLGNMMNLEYLSIEIRGQQVVQDIFGHLQKLRWFHLVCSGVENSLMGSLGKLSSLEYLRVESKGQTSLLEVTLDLRSGPRRLRINLKGELAPPGIFEPLPAFLTKVETFGLVCEHGSTTAIVRNMISLEHLDVTVHGEQPVQDIFKRLRNLRKFKLVCGSMENNLVESLGNMINLEDLTIEIQGHISCRLFIFYR</sequence>
<evidence type="ECO:0000259" key="2">
    <source>
        <dbReference type="Pfam" id="PF00931"/>
    </source>
</evidence>
<proteinExistence type="predicted"/>
<evidence type="ECO:0000256" key="1">
    <source>
        <dbReference type="SAM" id="MobiDB-lite"/>
    </source>
</evidence>
<evidence type="ECO:0000259" key="3">
    <source>
        <dbReference type="Pfam" id="PF05057"/>
    </source>
</evidence>
<dbReference type="SUPFAM" id="SSF52540">
    <property type="entry name" value="P-loop containing nucleoside triphosphate hydrolases"/>
    <property type="match status" value="1"/>
</dbReference>
<dbReference type="AlphaFoldDB" id="A0ABD3HG01"/>
<dbReference type="InterPro" id="IPR042197">
    <property type="entry name" value="Apaf_helical"/>
</dbReference>
<dbReference type="SUPFAM" id="SSF52047">
    <property type="entry name" value="RNI-like"/>
    <property type="match status" value="1"/>
</dbReference>
<organism evidence="4 5">
    <name type="scientific">Riccia sorocarpa</name>
    <dbReference type="NCBI Taxonomy" id="122646"/>
    <lineage>
        <taxon>Eukaryota</taxon>
        <taxon>Viridiplantae</taxon>
        <taxon>Streptophyta</taxon>
        <taxon>Embryophyta</taxon>
        <taxon>Marchantiophyta</taxon>
        <taxon>Marchantiopsida</taxon>
        <taxon>Marchantiidae</taxon>
        <taxon>Marchantiales</taxon>
        <taxon>Ricciaceae</taxon>
        <taxon>Riccia</taxon>
    </lineage>
</organism>
<dbReference type="EMBL" id="JBJQOH010000004">
    <property type="protein sequence ID" value="KAL3690452.1"/>
    <property type="molecule type" value="Genomic_DNA"/>
</dbReference>
<feature type="domain" description="DUF676" evidence="3">
    <location>
        <begin position="105"/>
        <end position="213"/>
    </location>
</feature>
<dbReference type="InterPro" id="IPR044974">
    <property type="entry name" value="Disease_R_plants"/>
</dbReference>
<dbReference type="CDD" id="cd00882">
    <property type="entry name" value="Ras_like_GTPase"/>
    <property type="match status" value="1"/>
</dbReference>
<dbReference type="InterPro" id="IPR002182">
    <property type="entry name" value="NB-ARC"/>
</dbReference>
<reference evidence="4 5" key="1">
    <citation type="submission" date="2024-09" db="EMBL/GenBank/DDBJ databases">
        <title>Chromosome-scale assembly of Riccia sorocarpa.</title>
        <authorList>
            <person name="Paukszto L."/>
        </authorList>
    </citation>
    <scope>NUCLEOTIDE SEQUENCE [LARGE SCALE GENOMIC DNA]</scope>
    <source>
        <strain evidence="4">LP-2024</strain>
        <tissue evidence="4">Aerial parts of the thallus</tissue>
    </source>
</reference>
<dbReference type="SUPFAM" id="SSF53474">
    <property type="entry name" value="alpha/beta-Hydrolases"/>
    <property type="match status" value="1"/>
</dbReference>
<dbReference type="InterPro" id="IPR032675">
    <property type="entry name" value="LRR_dom_sf"/>
</dbReference>
<dbReference type="InterPro" id="IPR029058">
    <property type="entry name" value="AB_hydrolase_fold"/>
</dbReference>
<dbReference type="Gene3D" id="3.80.10.10">
    <property type="entry name" value="Ribonuclease Inhibitor"/>
    <property type="match status" value="2"/>
</dbReference>
<evidence type="ECO:0000313" key="4">
    <source>
        <dbReference type="EMBL" id="KAL3690452.1"/>
    </source>
</evidence>
<feature type="domain" description="NB-ARC" evidence="2">
    <location>
        <begin position="347"/>
        <end position="500"/>
    </location>
</feature>